<gene>
    <name evidence="1" type="ORF">SS50377_23182</name>
</gene>
<organism evidence="1 2">
    <name type="scientific">Spironucleus salmonicida</name>
    <dbReference type="NCBI Taxonomy" id="348837"/>
    <lineage>
        <taxon>Eukaryota</taxon>
        <taxon>Metamonada</taxon>
        <taxon>Diplomonadida</taxon>
        <taxon>Hexamitidae</taxon>
        <taxon>Hexamitinae</taxon>
        <taxon>Spironucleus</taxon>
    </lineage>
</organism>
<dbReference type="KEGG" id="ssao:94297205"/>
<dbReference type="EMBL" id="AUWU02000003">
    <property type="protein sequence ID" value="KAH0575547.1"/>
    <property type="molecule type" value="Genomic_DNA"/>
</dbReference>
<dbReference type="AlphaFoldDB" id="A0A9P8LX27"/>
<dbReference type="Proteomes" id="UP000018208">
    <property type="component" value="Unassembled WGS sequence"/>
</dbReference>
<comment type="caution">
    <text evidence="1">The sequence shown here is derived from an EMBL/GenBank/DDBJ whole genome shotgun (WGS) entry which is preliminary data.</text>
</comment>
<evidence type="ECO:0000313" key="1">
    <source>
        <dbReference type="EMBL" id="KAH0575547.1"/>
    </source>
</evidence>
<dbReference type="GeneID" id="94297205"/>
<sequence>MAFIETHIKEIFGDNSVISVDFDLIFENGLFASQTTTVLLRLRLRNSQGQPSANMCAKEILSNLRVIHNSILLPSPLVTSSFGAFKFLVTPTVLNSFEIEYGLYRYTQNIAAIKAWEQSKDYQIQGNIASSSNTVWALTKAQENTSIRIKFSKESQIGYQIGTHEVQQIGTSTEFSITFLPSLLVCKTSAQELKIPIKSYANLTICARIKKDRIAEVFTQ</sequence>
<keyword evidence="2" id="KW-1185">Reference proteome</keyword>
<protein>
    <submittedName>
        <fullName evidence="1">Uncharacterized protein</fullName>
    </submittedName>
</protein>
<evidence type="ECO:0000313" key="2">
    <source>
        <dbReference type="Proteomes" id="UP000018208"/>
    </source>
</evidence>
<accession>A0A9P8LX27</accession>
<name>A0A9P8LX27_9EUKA</name>
<proteinExistence type="predicted"/>
<dbReference type="RefSeq" id="XP_067766320.1">
    <property type="nucleotide sequence ID" value="XM_067907052.1"/>
</dbReference>
<reference evidence="1 2" key="1">
    <citation type="journal article" date="2014" name="PLoS Genet.">
        <title>The Genome of Spironucleus salmonicida Highlights a Fish Pathogen Adapted to Fluctuating Environments.</title>
        <authorList>
            <person name="Xu F."/>
            <person name="Jerlstrom-Hultqvist J."/>
            <person name="Einarsson E."/>
            <person name="Astvaldsson A."/>
            <person name="Svard S.G."/>
            <person name="Andersson J.O."/>
        </authorList>
    </citation>
    <scope>NUCLEOTIDE SEQUENCE [LARGE SCALE GENOMIC DNA]</scope>
    <source>
        <strain evidence="1 2">ATCC 50377</strain>
    </source>
</reference>